<keyword evidence="1" id="KW-0812">Transmembrane</keyword>
<dbReference type="Proteomes" id="UP000826656">
    <property type="component" value="Unassembled WGS sequence"/>
</dbReference>
<name>A0ABQ7WQC7_SOLTU</name>
<feature type="transmembrane region" description="Helical" evidence="1">
    <location>
        <begin position="208"/>
        <end position="225"/>
    </location>
</feature>
<keyword evidence="3" id="KW-1185">Reference proteome</keyword>
<sequence>MGGCCRDRMWELLERFGEAAIVDVCKLLLTLLIFSVYSRVGEEDRMQGSGYWEFKGGKRLLKNCTWAEGNKKGPNILVLSQMGLGSKLDVNSGYWNWIDDKLPRHVSTMIHNQKVELDSIRKERNHLKKIVEDMGGIEDPYLKDMIADEMSELKDMNGNEISDLTKVSTLKGKMSNLELPDKIESSNLKKVSSLDDKVLKLELKVHQLISLLAVSWAIIVGFVAAKMM</sequence>
<gene>
    <name evidence="2" type="ORF">KY290_001775</name>
</gene>
<evidence type="ECO:0000313" key="2">
    <source>
        <dbReference type="EMBL" id="KAH0782177.1"/>
    </source>
</evidence>
<dbReference type="EMBL" id="JAIVGD010000001">
    <property type="protein sequence ID" value="KAH0782177.1"/>
    <property type="molecule type" value="Genomic_DNA"/>
</dbReference>
<protein>
    <submittedName>
        <fullName evidence="2">Uncharacterized protein</fullName>
    </submittedName>
</protein>
<accession>A0ABQ7WQC7</accession>
<evidence type="ECO:0000256" key="1">
    <source>
        <dbReference type="SAM" id="Phobius"/>
    </source>
</evidence>
<reference evidence="2 3" key="1">
    <citation type="journal article" date="2021" name="bioRxiv">
        <title>Chromosome-scale and haplotype-resolved genome assembly of a tetraploid potato cultivar.</title>
        <authorList>
            <person name="Sun H."/>
            <person name="Jiao W.-B."/>
            <person name="Krause K."/>
            <person name="Campoy J.A."/>
            <person name="Goel M."/>
            <person name="Folz-Donahue K."/>
            <person name="Kukat C."/>
            <person name="Huettel B."/>
            <person name="Schneeberger K."/>
        </authorList>
    </citation>
    <scope>NUCLEOTIDE SEQUENCE [LARGE SCALE GENOMIC DNA]</scope>
    <source>
        <strain evidence="2">SolTubOtavaFocal</strain>
        <tissue evidence="2">Leaves</tissue>
    </source>
</reference>
<organism evidence="2 3">
    <name type="scientific">Solanum tuberosum</name>
    <name type="common">Potato</name>
    <dbReference type="NCBI Taxonomy" id="4113"/>
    <lineage>
        <taxon>Eukaryota</taxon>
        <taxon>Viridiplantae</taxon>
        <taxon>Streptophyta</taxon>
        <taxon>Embryophyta</taxon>
        <taxon>Tracheophyta</taxon>
        <taxon>Spermatophyta</taxon>
        <taxon>Magnoliopsida</taxon>
        <taxon>eudicotyledons</taxon>
        <taxon>Gunneridae</taxon>
        <taxon>Pentapetalae</taxon>
        <taxon>asterids</taxon>
        <taxon>lamiids</taxon>
        <taxon>Solanales</taxon>
        <taxon>Solanaceae</taxon>
        <taxon>Solanoideae</taxon>
        <taxon>Solaneae</taxon>
        <taxon>Solanum</taxon>
    </lineage>
</organism>
<proteinExistence type="predicted"/>
<keyword evidence="1" id="KW-1133">Transmembrane helix</keyword>
<keyword evidence="1" id="KW-0472">Membrane</keyword>
<evidence type="ECO:0000313" key="3">
    <source>
        <dbReference type="Proteomes" id="UP000826656"/>
    </source>
</evidence>
<comment type="caution">
    <text evidence="2">The sequence shown here is derived from an EMBL/GenBank/DDBJ whole genome shotgun (WGS) entry which is preliminary data.</text>
</comment>